<feature type="region of interest" description="Disordered" evidence="1">
    <location>
        <begin position="1"/>
        <end position="33"/>
    </location>
</feature>
<keyword evidence="3" id="KW-1185">Reference proteome</keyword>
<name>A0A843UCS6_COLES</name>
<dbReference type="Proteomes" id="UP000652761">
    <property type="component" value="Unassembled WGS sequence"/>
</dbReference>
<feature type="compositionally biased region" description="Basic residues" evidence="1">
    <location>
        <begin position="146"/>
        <end position="156"/>
    </location>
</feature>
<feature type="non-terminal residue" evidence="2">
    <location>
        <position position="1"/>
    </location>
</feature>
<feature type="compositionally biased region" description="Basic and acidic residues" evidence="1">
    <location>
        <begin position="244"/>
        <end position="254"/>
    </location>
</feature>
<evidence type="ECO:0000313" key="2">
    <source>
        <dbReference type="EMBL" id="MQL79936.1"/>
    </source>
</evidence>
<dbReference type="EMBL" id="NMUH01000483">
    <property type="protein sequence ID" value="MQL79936.1"/>
    <property type="molecule type" value="Genomic_DNA"/>
</dbReference>
<evidence type="ECO:0000256" key="1">
    <source>
        <dbReference type="SAM" id="MobiDB-lite"/>
    </source>
</evidence>
<comment type="caution">
    <text evidence="2">The sequence shown here is derived from an EMBL/GenBank/DDBJ whole genome shotgun (WGS) entry which is preliminary data.</text>
</comment>
<evidence type="ECO:0000313" key="3">
    <source>
        <dbReference type="Proteomes" id="UP000652761"/>
    </source>
</evidence>
<reference evidence="2" key="1">
    <citation type="submission" date="2017-07" db="EMBL/GenBank/DDBJ databases">
        <title>Taro Niue Genome Assembly and Annotation.</title>
        <authorList>
            <person name="Atibalentja N."/>
            <person name="Keating K."/>
            <person name="Fields C.J."/>
        </authorList>
    </citation>
    <scope>NUCLEOTIDE SEQUENCE</scope>
    <source>
        <strain evidence="2">Niue_2</strain>
        <tissue evidence="2">Leaf</tissue>
    </source>
</reference>
<accession>A0A843UCS6</accession>
<organism evidence="2 3">
    <name type="scientific">Colocasia esculenta</name>
    <name type="common">Wild taro</name>
    <name type="synonym">Arum esculentum</name>
    <dbReference type="NCBI Taxonomy" id="4460"/>
    <lineage>
        <taxon>Eukaryota</taxon>
        <taxon>Viridiplantae</taxon>
        <taxon>Streptophyta</taxon>
        <taxon>Embryophyta</taxon>
        <taxon>Tracheophyta</taxon>
        <taxon>Spermatophyta</taxon>
        <taxon>Magnoliopsida</taxon>
        <taxon>Liliopsida</taxon>
        <taxon>Araceae</taxon>
        <taxon>Aroideae</taxon>
        <taxon>Colocasieae</taxon>
        <taxon>Colocasia</taxon>
    </lineage>
</organism>
<dbReference type="AlphaFoldDB" id="A0A843UCS6"/>
<proteinExistence type="predicted"/>
<feature type="region of interest" description="Disordered" evidence="1">
    <location>
        <begin position="126"/>
        <end position="254"/>
    </location>
</feature>
<gene>
    <name evidence="2" type="ORF">Taro_012369</name>
</gene>
<feature type="compositionally biased region" description="Basic residues" evidence="1">
    <location>
        <begin position="182"/>
        <end position="191"/>
    </location>
</feature>
<sequence length="254" mass="28888">MARAVQQEKNRRKNMKRRLKKQAEQEEAAAAPAELTPLQKLQKLIDELEEYIPSKPTWGVPLDKYIPWEEMERKTRLKSWLHQMLQRAQEGKKLPLPEELSIFYKEDEITIEKLKEMLKDFSCNMVSIPPPASLQSPAVTPPVATYRRRNRGKGKGQNRNGRLNPNGRSHDQLPQGPASGPKTKKEKKKRKEKETKNRDVPADLTIPQKGMFEGKKALNPAELKTRKNASGKNGQPLGVKTRKGAPEKARGGHP</sequence>
<feature type="compositionally biased region" description="Basic residues" evidence="1">
    <location>
        <begin position="10"/>
        <end position="20"/>
    </location>
</feature>
<feature type="compositionally biased region" description="Basic and acidic residues" evidence="1">
    <location>
        <begin position="192"/>
        <end position="201"/>
    </location>
</feature>
<protein>
    <submittedName>
        <fullName evidence="2">Uncharacterized protein</fullName>
    </submittedName>
</protein>